<dbReference type="InterPro" id="IPR015883">
    <property type="entry name" value="Glyco_hydro_20_cat"/>
</dbReference>
<dbReference type="RefSeq" id="WP_188523739.1">
    <property type="nucleotide sequence ID" value="NZ_BMDG01000006.1"/>
</dbReference>
<dbReference type="InterPro" id="IPR052764">
    <property type="entry name" value="GH20_Enzymes"/>
</dbReference>
<evidence type="ECO:0000313" key="7">
    <source>
        <dbReference type="Proteomes" id="UP000632535"/>
    </source>
</evidence>
<dbReference type="Pfam" id="PF00728">
    <property type="entry name" value="Glyco_hydro_20"/>
    <property type="match status" value="1"/>
</dbReference>
<dbReference type="CDD" id="cd06564">
    <property type="entry name" value="GH20_DspB_LnbB-like"/>
    <property type="match status" value="1"/>
</dbReference>
<dbReference type="InterPro" id="IPR006311">
    <property type="entry name" value="TAT_signal"/>
</dbReference>
<evidence type="ECO:0008006" key="8">
    <source>
        <dbReference type="Google" id="ProtNLM"/>
    </source>
</evidence>
<name>A0ABQ2B8J4_9MICO</name>
<keyword evidence="7" id="KW-1185">Reference proteome</keyword>
<dbReference type="Proteomes" id="UP000632535">
    <property type="component" value="Unassembled WGS sequence"/>
</dbReference>
<evidence type="ECO:0000259" key="5">
    <source>
        <dbReference type="Pfam" id="PF02838"/>
    </source>
</evidence>
<dbReference type="SUPFAM" id="SSF51445">
    <property type="entry name" value="(Trans)glycosidases"/>
    <property type="match status" value="1"/>
</dbReference>
<keyword evidence="2" id="KW-0378">Hydrolase</keyword>
<evidence type="ECO:0000256" key="2">
    <source>
        <dbReference type="ARBA" id="ARBA00022801"/>
    </source>
</evidence>
<dbReference type="InterPro" id="IPR025705">
    <property type="entry name" value="Beta_hexosaminidase_sua/sub"/>
</dbReference>
<feature type="domain" description="Glycoside hydrolase family 20 catalytic" evidence="4">
    <location>
        <begin position="184"/>
        <end position="447"/>
    </location>
</feature>
<keyword evidence="3" id="KW-0326">Glycosidase</keyword>
<dbReference type="Pfam" id="PF02838">
    <property type="entry name" value="Glyco_hydro_20b"/>
    <property type="match status" value="1"/>
</dbReference>
<evidence type="ECO:0000313" key="6">
    <source>
        <dbReference type="EMBL" id="GGI08611.1"/>
    </source>
</evidence>
<evidence type="ECO:0000256" key="1">
    <source>
        <dbReference type="ARBA" id="ARBA00006285"/>
    </source>
</evidence>
<evidence type="ECO:0000259" key="4">
    <source>
        <dbReference type="Pfam" id="PF00728"/>
    </source>
</evidence>
<accession>A0ABQ2B8J4</accession>
<proteinExistence type="inferred from homology"/>
<dbReference type="InterPro" id="IPR029018">
    <property type="entry name" value="Hex-like_dom2"/>
</dbReference>
<dbReference type="EMBL" id="BMDG01000006">
    <property type="protein sequence ID" value="GGI08611.1"/>
    <property type="molecule type" value="Genomic_DNA"/>
</dbReference>
<dbReference type="InterPro" id="IPR017853">
    <property type="entry name" value="GH"/>
</dbReference>
<dbReference type="PROSITE" id="PS51318">
    <property type="entry name" value="TAT"/>
    <property type="match status" value="1"/>
</dbReference>
<reference evidence="7" key="1">
    <citation type="journal article" date="2019" name="Int. J. Syst. Evol. Microbiol.">
        <title>The Global Catalogue of Microorganisms (GCM) 10K type strain sequencing project: providing services to taxonomists for standard genome sequencing and annotation.</title>
        <authorList>
            <consortium name="The Broad Institute Genomics Platform"/>
            <consortium name="The Broad Institute Genome Sequencing Center for Infectious Disease"/>
            <person name="Wu L."/>
            <person name="Ma J."/>
        </authorList>
    </citation>
    <scope>NUCLEOTIDE SEQUENCE [LARGE SCALE GENOMIC DNA]</scope>
    <source>
        <strain evidence="7">CCM 8653</strain>
    </source>
</reference>
<sequence>MSALPSRRSVLAAGLTAGVTAPLLAGLGVPAAALAPAGPSNPVNPVNPANPAPPLLPAARAFRPSGPGRPLTPAARVALVGAAGPALRSEGELLARDLQLAGHVRRRPEVVVTTRPRPTDIVLEVADLPEVPHPEGYVLSADDGLRISAPTSAGVFWGTRSLVQLLRSGRPRGTVVDWPELDERAVMLDIGRKYWTPEWIKALIREMSYLKLNTLQLHISEGLGFGIESTRHPEIVSEQHLTKAEVREILDVARDHHVRVHPDVDTPAHLEHILAFHPEHQLVLADGTRHPSHLDFSRPAARTLVHEIVEEMCDLFDGGVFHLGGDEFFPAPWQGTGDDVVSDRTAPQLVAYAREATGDPAATVFDGYEVYLNELADLVRARGYTPRAWNDDIYPGEGVTRLDPGIQADVWIRWNDTKPTAADYAAAGHELVNANGDYLYFILTADGLGQGPHKNPRGIYERWTPRTFMGAAGSAGDFVLPAGTPMRGAHLSVWCDTPDAMTQEQVAAELQEWLQVFAQQTWGSPRTAATLDELRTQVVAVVGTAPA</sequence>
<comment type="similarity">
    <text evidence="1">Belongs to the glycosyl hydrolase 20 family.</text>
</comment>
<dbReference type="PANTHER" id="PTHR43678">
    <property type="entry name" value="PUTATIVE (AFU_ORTHOLOGUE AFUA_2G00640)-RELATED"/>
    <property type="match status" value="1"/>
</dbReference>
<dbReference type="PANTHER" id="PTHR43678:SF1">
    <property type="entry name" value="BETA-N-ACETYLHEXOSAMINIDASE"/>
    <property type="match status" value="1"/>
</dbReference>
<evidence type="ECO:0000256" key="3">
    <source>
        <dbReference type="ARBA" id="ARBA00023295"/>
    </source>
</evidence>
<organism evidence="6 7">
    <name type="scientific">Isoptericola cucumis</name>
    <dbReference type="NCBI Taxonomy" id="1776856"/>
    <lineage>
        <taxon>Bacteria</taxon>
        <taxon>Bacillati</taxon>
        <taxon>Actinomycetota</taxon>
        <taxon>Actinomycetes</taxon>
        <taxon>Micrococcales</taxon>
        <taxon>Promicromonosporaceae</taxon>
        <taxon>Isoptericola</taxon>
    </lineage>
</organism>
<dbReference type="InterPro" id="IPR015882">
    <property type="entry name" value="HEX_bac_N"/>
</dbReference>
<comment type="caution">
    <text evidence="6">The sequence shown here is derived from an EMBL/GenBank/DDBJ whole genome shotgun (WGS) entry which is preliminary data.</text>
</comment>
<feature type="domain" description="Beta-hexosaminidase bacterial type N-terminal" evidence="5">
    <location>
        <begin position="71"/>
        <end position="178"/>
    </location>
</feature>
<dbReference type="SUPFAM" id="SSF55545">
    <property type="entry name" value="beta-N-acetylhexosaminidase-like domain"/>
    <property type="match status" value="1"/>
</dbReference>
<dbReference type="Gene3D" id="3.20.20.80">
    <property type="entry name" value="Glycosidases"/>
    <property type="match status" value="1"/>
</dbReference>
<dbReference type="Gene3D" id="3.30.379.10">
    <property type="entry name" value="Chitobiase/beta-hexosaminidase domain 2-like"/>
    <property type="match status" value="1"/>
</dbReference>
<gene>
    <name evidence="6" type="ORF">GCM10007368_22040</name>
</gene>
<protein>
    <recommendedName>
        <fullName evidence="8">Beta-N-acetylhexosaminidase</fullName>
    </recommendedName>
</protein>
<dbReference type="PRINTS" id="PR00738">
    <property type="entry name" value="GLHYDRLASE20"/>
</dbReference>